<organism evidence="2 3">
    <name type="scientific">Candidatus Scatomorpha intestinavium</name>
    <dbReference type="NCBI Taxonomy" id="2840922"/>
    <lineage>
        <taxon>Bacteria</taxon>
        <taxon>Bacillati</taxon>
        <taxon>Bacillota</taxon>
        <taxon>Clostridia</taxon>
        <taxon>Eubacteriales</taxon>
        <taxon>Candidatus Scatomorpha</taxon>
    </lineage>
</organism>
<accession>A0A9D0ZE10</accession>
<dbReference type="Pfam" id="PF00149">
    <property type="entry name" value="Metallophos"/>
    <property type="match status" value="1"/>
</dbReference>
<comment type="caution">
    <text evidence="2">The sequence shown here is derived from an EMBL/GenBank/DDBJ whole genome shotgun (WGS) entry which is preliminary data.</text>
</comment>
<reference evidence="2" key="2">
    <citation type="journal article" date="2021" name="PeerJ">
        <title>Extensive microbial diversity within the chicken gut microbiome revealed by metagenomics and culture.</title>
        <authorList>
            <person name="Gilroy R."/>
            <person name="Ravi A."/>
            <person name="Getino M."/>
            <person name="Pursley I."/>
            <person name="Horton D.L."/>
            <person name="Alikhan N.F."/>
            <person name="Baker D."/>
            <person name="Gharbi K."/>
            <person name="Hall N."/>
            <person name="Watson M."/>
            <person name="Adriaenssens E.M."/>
            <person name="Foster-Nyarko E."/>
            <person name="Jarju S."/>
            <person name="Secka A."/>
            <person name="Antonio M."/>
            <person name="Oren A."/>
            <person name="Chaudhuri R.R."/>
            <person name="La Ragione R."/>
            <person name="Hildebrand F."/>
            <person name="Pallen M.J."/>
        </authorList>
    </citation>
    <scope>NUCLEOTIDE SEQUENCE</scope>
    <source>
        <strain evidence="2">ChiBcolR7-354</strain>
    </source>
</reference>
<name>A0A9D0ZE10_9FIRM</name>
<dbReference type="InterPro" id="IPR004843">
    <property type="entry name" value="Calcineurin-like_PHP"/>
</dbReference>
<reference evidence="2" key="1">
    <citation type="submission" date="2020-10" db="EMBL/GenBank/DDBJ databases">
        <authorList>
            <person name="Gilroy R."/>
        </authorList>
    </citation>
    <scope>NUCLEOTIDE SEQUENCE</scope>
    <source>
        <strain evidence="2">ChiBcolR7-354</strain>
    </source>
</reference>
<dbReference type="Proteomes" id="UP000824262">
    <property type="component" value="Unassembled WGS sequence"/>
</dbReference>
<dbReference type="PANTHER" id="PTHR12905">
    <property type="entry name" value="METALLOPHOSPHOESTERASE"/>
    <property type="match status" value="1"/>
</dbReference>
<dbReference type="InterPro" id="IPR051693">
    <property type="entry name" value="UPF0046_metallophosphoest"/>
</dbReference>
<dbReference type="InterPro" id="IPR029052">
    <property type="entry name" value="Metallo-depent_PP-like"/>
</dbReference>
<evidence type="ECO:0000259" key="1">
    <source>
        <dbReference type="Pfam" id="PF00149"/>
    </source>
</evidence>
<dbReference type="GO" id="GO:0016787">
    <property type="term" value="F:hydrolase activity"/>
    <property type="evidence" value="ECO:0007669"/>
    <property type="project" value="InterPro"/>
</dbReference>
<dbReference type="Gene3D" id="3.60.21.10">
    <property type="match status" value="1"/>
</dbReference>
<dbReference type="EMBL" id="DVGA01000063">
    <property type="protein sequence ID" value="HIQ78858.1"/>
    <property type="molecule type" value="Genomic_DNA"/>
</dbReference>
<evidence type="ECO:0000313" key="3">
    <source>
        <dbReference type="Proteomes" id="UP000824262"/>
    </source>
</evidence>
<dbReference type="AlphaFoldDB" id="A0A9D0ZE10"/>
<sequence>MKILLMADEESPRFWDYYQPGMLKDIDLMLSCGDLKPDYLSFLVTMGRAPLLYVHGNHDGRYKDRPPEGCDCIDGKLVTVKGIKILGLGGSRMYNRGEHQYTERQMLARVVRLQPQLLLRGAPDIILTHAPAAGLGDGEDLPHQGFEVFVRLLNRYKPRYFIHGHNHLRYGHNIPRLMKYGETTVINACGYYILDYQPSAGE</sequence>
<evidence type="ECO:0000313" key="2">
    <source>
        <dbReference type="EMBL" id="HIQ78858.1"/>
    </source>
</evidence>
<gene>
    <name evidence="2" type="ORF">IAB77_06325</name>
</gene>
<protein>
    <submittedName>
        <fullName evidence="2">Metallophosphoesterase</fullName>
    </submittedName>
</protein>
<dbReference type="PANTHER" id="PTHR12905:SF0">
    <property type="entry name" value="CALCINEURIN-LIKE PHOSPHOESTERASE DOMAIN-CONTAINING PROTEIN"/>
    <property type="match status" value="1"/>
</dbReference>
<feature type="domain" description="Calcineurin-like phosphoesterase" evidence="1">
    <location>
        <begin position="24"/>
        <end position="167"/>
    </location>
</feature>
<dbReference type="SUPFAM" id="SSF56300">
    <property type="entry name" value="Metallo-dependent phosphatases"/>
    <property type="match status" value="1"/>
</dbReference>
<proteinExistence type="predicted"/>